<gene>
    <name evidence="16" type="primary">exbB</name>
    <name evidence="16" type="ORF">ABDJ38_07670</name>
</gene>
<evidence type="ECO:0000256" key="1">
    <source>
        <dbReference type="ARBA" id="ARBA00004429"/>
    </source>
</evidence>
<feature type="chain" id="PRO_5046277307" description="Biopolymer transport protein ExbB" evidence="14">
    <location>
        <begin position="26"/>
        <end position="251"/>
    </location>
</feature>
<dbReference type="EMBL" id="JBDLBR010000002">
    <property type="protein sequence ID" value="MEN7537050.1"/>
    <property type="molecule type" value="Genomic_DNA"/>
</dbReference>
<comment type="caution">
    <text evidence="16">The sequence shown here is derived from an EMBL/GenBank/DDBJ whole genome shotgun (WGS) entry which is preliminary data.</text>
</comment>
<evidence type="ECO:0000313" key="16">
    <source>
        <dbReference type="EMBL" id="MEN7537050.1"/>
    </source>
</evidence>
<dbReference type="InterPro" id="IPR002898">
    <property type="entry name" value="MotA_ExbB_proton_chnl"/>
</dbReference>
<name>A0ABV0CZB0_9SPHN</name>
<evidence type="ECO:0000259" key="15">
    <source>
        <dbReference type="Pfam" id="PF01618"/>
    </source>
</evidence>
<keyword evidence="7 13" id="KW-0812">Transmembrane</keyword>
<dbReference type="PANTHER" id="PTHR30625">
    <property type="entry name" value="PROTEIN TOLQ"/>
    <property type="match status" value="1"/>
</dbReference>
<reference evidence="16 17" key="1">
    <citation type="submission" date="2024-05" db="EMBL/GenBank/DDBJ databases">
        <authorList>
            <person name="Park S."/>
        </authorList>
    </citation>
    <scope>NUCLEOTIDE SEQUENCE [LARGE SCALE GENOMIC DNA]</scope>
    <source>
        <strain evidence="16 17">DGU5</strain>
    </source>
</reference>
<comment type="subunit">
    <text evidence="2">The accessory proteins ExbB and ExbD seem to form a complex with TonB.</text>
</comment>
<dbReference type="NCBIfam" id="TIGR02797">
    <property type="entry name" value="exbB"/>
    <property type="match status" value="1"/>
</dbReference>
<feature type="transmembrane region" description="Helical" evidence="13">
    <location>
        <begin position="195"/>
        <end position="216"/>
    </location>
</feature>
<keyword evidence="17" id="KW-1185">Reference proteome</keyword>
<keyword evidence="10 13" id="KW-0472">Membrane</keyword>
<evidence type="ECO:0000256" key="3">
    <source>
        <dbReference type="ARBA" id="ARBA00022093"/>
    </source>
</evidence>
<dbReference type="Pfam" id="PF01618">
    <property type="entry name" value="MotA_ExbB"/>
    <property type="match status" value="1"/>
</dbReference>
<dbReference type="RefSeq" id="WP_346784500.1">
    <property type="nucleotide sequence ID" value="NZ_JBDLBR010000002.1"/>
</dbReference>
<sequence length="251" mass="26161">MIRLRHSAALYAGLSALLIPAPVLAQPVVPASLSVGSMFMEADWVVKVVMIGLIVASLITWTIAIAKGLELGKEGKRQLALNAKVIGARSLADARKAAPEASDLLDAAALEITLSADALDDLDGIRERIATRFARLEAETGRKLARGIHVLATIGATAPFVGLFGTVWGIMNAFIGIAEMQTTNLAVVAPGIAEALLATGVGLFAAIPAVVIYNHFARKVAEQRALAADRAAAILNIASRDLSRGVAAKDL</sequence>
<proteinExistence type="inferred from homology"/>
<evidence type="ECO:0000256" key="4">
    <source>
        <dbReference type="ARBA" id="ARBA00022448"/>
    </source>
</evidence>
<keyword evidence="14" id="KW-0732">Signal</keyword>
<evidence type="ECO:0000256" key="9">
    <source>
        <dbReference type="ARBA" id="ARBA00022989"/>
    </source>
</evidence>
<keyword evidence="6" id="KW-0997">Cell inner membrane</keyword>
<accession>A0ABV0CZB0</accession>
<evidence type="ECO:0000256" key="2">
    <source>
        <dbReference type="ARBA" id="ARBA00011471"/>
    </source>
</evidence>
<comment type="subcellular location">
    <subcellularLocation>
        <location evidence="1">Cell inner membrane</location>
        <topology evidence="1">Multi-pass membrane protein</topology>
    </subcellularLocation>
    <subcellularLocation>
        <location evidence="12">Membrane</location>
        <topology evidence="12">Multi-pass membrane protein</topology>
    </subcellularLocation>
</comment>
<dbReference type="InterPro" id="IPR050790">
    <property type="entry name" value="ExbB/TolQ_transport"/>
</dbReference>
<evidence type="ECO:0000256" key="13">
    <source>
        <dbReference type="SAM" id="Phobius"/>
    </source>
</evidence>
<evidence type="ECO:0000256" key="10">
    <source>
        <dbReference type="ARBA" id="ARBA00023136"/>
    </source>
</evidence>
<evidence type="ECO:0000256" key="7">
    <source>
        <dbReference type="ARBA" id="ARBA00022692"/>
    </source>
</evidence>
<dbReference type="PANTHER" id="PTHR30625:SF16">
    <property type="entry name" value="BIOPOLYMER TRANSPORT PROTEIN EXBB"/>
    <property type="match status" value="1"/>
</dbReference>
<keyword evidence="8 12" id="KW-0653">Protein transport</keyword>
<protein>
    <recommendedName>
        <fullName evidence="3">Biopolymer transport protein ExbB</fullName>
    </recommendedName>
</protein>
<feature type="transmembrane region" description="Helical" evidence="13">
    <location>
        <begin position="49"/>
        <end position="69"/>
    </location>
</feature>
<dbReference type="Proteomes" id="UP001484535">
    <property type="component" value="Unassembled WGS sequence"/>
</dbReference>
<evidence type="ECO:0000313" key="17">
    <source>
        <dbReference type="Proteomes" id="UP001484535"/>
    </source>
</evidence>
<feature type="signal peptide" evidence="14">
    <location>
        <begin position="1"/>
        <end position="25"/>
    </location>
</feature>
<evidence type="ECO:0000256" key="11">
    <source>
        <dbReference type="ARBA" id="ARBA00024816"/>
    </source>
</evidence>
<keyword evidence="9 13" id="KW-1133">Transmembrane helix</keyword>
<keyword evidence="5" id="KW-1003">Cell membrane</keyword>
<feature type="transmembrane region" description="Helical" evidence="13">
    <location>
        <begin position="150"/>
        <end position="175"/>
    </location>
</feature>
<evidence type="ECO:0000256" key="14">
    <source>
        <dbReference type="SAM" id="SignalP"/>
    </source>
</evidence>
<comment type="function">
    <text evidence="11">Involved in the TonB-dependent energy-dependent transport of various receptor-bound substrates. Protects ExbD from proteolytic degradation and functionally stabilizes TonB.</text>
</comment>
<evidence type="ECO:0000256" key="12">
    <source>
        <dbReference type="RuleBase" id="RU004057"/>
    </source>
</evidence>
<comment type="similarity">
    <text evidence="12">Belongs to the exbB/tolQ family.</text>
</comment>
<feature type="domain" description="MotA/TolQ/ExbB proton channel" evidence="15">
    <location>
        <begin position="138"/>
        <end position="224"/>
    </location>
</feature>
<organism evidence="16 17">
    <name type="scientific">Aurantiacibacter flavus</name>
    <dbReference type="NCBI Taxonomy" id="3145232"/>
    <lineage>
        <taxon>Bacteria</taxon>
        <taxon>Pseudomonadati</taxon>
        <taxon>Pseudomonadota</taxon>
        <taxon>Alphaproteobacteria</taxon>
        <taxon>Sphingomonadales</taxon>
        <taxon>Erythrobacteraceae</taxon>
        <taxon>Aurantiacibacter</taxon>
    </lineage>
</organism>
<evidence type="ECO:0000256" key="6">
    <source>
        <dbReference type="ARBA" id="ARBA00022519"/>
    </source>
</evidence>
<dbReference type="InterPro" id="IPR014164">
    <property type="entry name" value="TonB_ExbB_1"/>
</dbReference>
<evidence type="ECO:0000256" key="8">
    <source>
        <dbReference type="ARBA" id="ARBA00022927"/>
    </source>
</evidence>
<keyword evidence="4 12" id="KW-0813">Transport</keyword>
<evidence type="ECO:0000256" key="5">
    <source>
        <dbReference type="ARBA" id="ARBA00022475"/>
    </source>
</evidence>